<dbReference type="Proteomes" id="UP001058317">
    <property type="component" value="Chromosome"/>
</dbReference>
<gene>
    <name evidence="1" type="ORF">KAM621c_48220</name>
</gene>
<organism evidence="1 2">
    <name type="scientific">Citrobacter braakii</name>
    <dbReference type="NCBI Taxonomy" id="57706"/>
    <lineage>
        <taxon>Bacteria</taxon>
        <taxon>Pseudomonadati</taxon>
        <taxon>Pseudomonadota</taxon>
        <taxon>Gammaproteobacteria</taxon>
        <taxon>Enterobacterales</taxon>
        <taxon>Enterobacteriaceae</taxon>
        <taxon>Citrobacter</taxon>
        <taxon>Citrobacter freundii complex</taxon>
    </lineage>
</organism>
<accession>A0AAD1L6S4</accession>
<evidence type="ECO:0000313" key="2">
    <source>
        <dbReference type="Proteomes" id="UP001058317"/>
    </source>
</evidence>
<sequence length="72" mass="8185">MLAQTVKIDLAVIIHWRNGRTPDASKLRLTSHVVDSLFEMMFQNQIALIACVPKFHVNRALILSDWGKINVV</sequence>
<dbReference type="AlphaFoldDB" id="A0AAD1L6S4"/>
<reference evidence="1" key="1">
    <citation type="submission" date="2022-07" db="EMBL/GenBank/DDBJ databases">
        <title>Complete genome sequence of carbapenem-resistant Citrobacter spp. in Japan.</title>
        <authorList>
            <person name="Maehana S."/>
            <person name="Suzuki M."/>
            <person name="Kitasato H."/>
        </authorList>
    </citation>
    <scope>NUCLEOTIDE SEQUENCE</scope>
    <source>
        <strain evidence="1">KAM621</strain>
    </source>
</reference>
<dbReference type="EMBL" id="AP026382">
    <property type="protein sequence ID" value="BDN99717.1"/>
    <property type="molecule type" value="Genomic_DNA"/>
</dbReference>
<evidence type="ECO:0000313" key="1">
    <source>
        <dbReference type="EMBL" id="BDN99717.1"/>
    </source>
</evidence>
<protein>
    <submittedName>
        <fullName evidence="1">Uncharacterized protein</fullName>
    </submittedName>
</protein>
<name>A0AAD1L6S4_CITBR</name>
<proteinExistence type="predicted"/>